<dbReference type="InterPro" id="IPR029151">
    <property type="entry name" value="Sensor-like_sf"/>
</dbReference>
<accession>A0A1U9KN14</accession>
<dbReference type="GO" id="GO:0004016">
    <property type="term" value="F:adenylate cyclase activity"/>
    <property type="evidence" value="ECO:0007669"/>
    <property type="project" value="UniProtKB-ARBA"/>
</dbReference>
<dbReference type="KEGG" id="nch:A0U93_03620"/>
<dbReference type="GO" id="GO:0009190">
    <property type="term" value="P:cyclic nucleotide biosynthetic process"/>
    <property type="evidence" value="ECO:0007669"/>
    <property type="project" value="InterPro"/>
</dbReference>
<evidence type="ECO:0000256" key="2">
    <source>
        <dbReference type="ARBA" id="ARBA00022475"/>
    </source>
</evidence>
<dbReference type="AlphaFoldDB" id="A0A1U9KN14"/>
<dbReference type="SUPFAM" id="SSF55781">
    <property type="entry name" value="GAF domain-like"/>
    <property type="match status" value="1"/>
</dbReference>
<dbReference type="InterPro" id="IPR003018">
    <property type="entry name" value="GAF"/>
</dbReference>
<keyword evidence="3" id="KW-0812">Transmembrane</keyword>
<reference evidence="6 7" key="1">
    <citation type="submission" date="2016-03" db="EMBL/GenBank/DDBJ databases">
        <title>Acetic acid bacteria sequencing.</title>
        <authorList>
            <person name="Brandt J."/>
            <person name="Jakob F."/>
            <person name="Vogel R.F."/>
        </authorList>
    </citation>
    <scope>NUCLEOTIDE SEQUENCE [LARGE SCALE GENOMIC DNA]</scope>
    <source>
        <strain evidence="6 7">NBRC 101099</strain>
    </source>
</reference>
<evidence type="ECO:0000256" key="1">
    <source>
        <dbReference type="ARBA" id="ARBA00004651"/>
    </source>
</evidence>
<name>A0A1U9KN14_9PROT</name>
<keyword evidence="7" id="KW-1185">Reference proteome</keyword>
<dbReference type="InterPro" id="IPR001054">
    <property type="entry name" value="A/G_cyclase"/>
</dbReference>
<dbReference type="SUPFAM" id="SSF55073">
    <property type="entry name" value="Nucleotide cyclase"/>
    <property type="match status" value="1"/>
</dbReference>
<evidence type="ECO:0000313" key="6">
    <source>
        <dbReference type="EMBL" id="AQS87175.1"/>
    </source>
</evidence>
<dbReference type="InterPro" id="IPR029016">
    <property type="entry name" value="GAF-like_dom_sf"/>
</dbReference>
<dbReference type="OrthoDB" id="7293398at2"/>
<dbReference type="PROSITE" id="PS50125">
    <property type="entry name" value="GUANYLATE_CYCLASE_2"/>
    <property type="match status" value="1"/>
</dbReference>
<dbReference type="RefSeq" id="WP_077806147.1">
    <property type="nucleotide sequence ID" value="NZ_BJXS01000008.1"/>
</dbReference>
<dbReference type="STRING" id="320497.A0U93_03620"/>
<evidence type="ECO:0000256" key="5">
    <source>
        <dbReference type="ARBA" id="ARBA00023136"/>
    </source>
</evidence>
<dbReference type="Pfam" id="PF00211">
    <property type="entry name" value="Guanylate_cyc"/>
    <property type="match status" value="1"/>
</dbReference>
<keyword evidence="4" id="KW-1133">Transmembrane helix</keyword>
<dbReference type="InterPro" id="IPR033479">
    <property type="entry name" value="dCache_1"/>
</dbReference>
<dbReference type="Gene3D" id="3.30.450.40">
    <property type="match status" value="1"/>
</dbReference>
<dbReference type="GO" id="GO:0005886">
    <property type="term" value="C:plasma membrane"/>
    <property type="evidence" value="ECO:0007669"/>
    <property type="project" value="UniProtKB-SubCell"/>
</dbReference>
<dbReference type="Proteomes" id="UP000188604">
    <property type="component" value="Chromosome"/>
</dbReference>
<dbReference type="Gene3D" id="3.30.70.1230">
    <property type="entry name" value="Nucleotide cyclase"/>
    <property type="match status" value="1"/>
</dbReference>
<gene>
    <name evidence="6" type="ORF">A0U93_03620</name>
</gene>
<keyword evidence="2" id="KW-1003">Cell membrane</keyword>
<dbReference type="Gene3D" id="3.30.450.20">
    <property type="entry name" value="PAS domain"/>
    <property type="match status" value="1"/>
</dbReference>
<dbReference type="EMBL" id="CP014691">
    <property type="protein sequence ID" value="AQS87175.1"/>
    <property type="molecule type" value="Genomic_DNA"/>
</dbReference>
<evidence type="ECO:0000256" key="3">
    <source>
        <dbReference type="ARBA" id="ARBA00022692"/>
    </source>
</evidence>
<dbReference type="SUPFAM" id="SSF103190">
    <property type="entry name" value="Sensory domain-like"/>
    <property type="match status" value="1"/>
</dbReference>
<dbReference type="Pfam" id="PF02743">
    <property type="entry name" value="dCache_1"/>
    <property type="match status" value="1"/>
</dbReference>
<keyword evidence="5" id="KW-0472">Membrane</keyword>
<dbReference type="GO" id="GO:0035556">
    <property type="term" value="P:intracellular signal transduction"/>
    <property type="evidence" value="ECO:0007669"/>
    <property type="project" value="InterPro"/>
</dbReference>
<dbReference type="InterPro" id="IPR029787">
    <property type="entry name" value="Nucleotide_cyclase"/>
</dbReference>
<organism evidence="6 7">
    <name type="scientific">Neoasaia chiangmaiensis</name>
    <dbReference type="NCBI Taxonomy" id="320497"/>
    <lineage>
        <taxon>Bacteria</taxon>
        <taxon>Pseudomonadati</taxon>
        <taxon>Pseudomonadota</taxon>
        <taxon>Alphaproteobacteria</taxon>
        <taxon>Acetobacterales</taxon>
        <taxon>Acetobacteraceae</taxon>
        <taxon>Neoasaia</taxon>
    </lineage>
</organism>
<evidence type="ECO:0000256" key="4">
    <source>
        <dbReference type="ARBA" id="ARBA00022989"/>
    </source>
</evidence>
<comment type="subcellular location">
    <subcellularLocation>
        <location evidence="1">Cell membrane</location>
        <topology evidence="1">Multi-pass membrane protein</topology>
    </subcellularLocation>
</comment>
<evidence type="ECO:0000313" key="7">
    <source>
        <dbReference type="Proteomes" id="UP000188604"/>
    </source>
</evidence>
<sequence length="773" mass="84793">MAVREIVDPAGTDAGQRRRTLLQVGGPILGVVLVVAVILGVTLHSYVTNRSGVLALARNMFIIQQAQITQQVSDYLGPAPATAAVAQDILTGQLSDQPPQTFMAYGASMLRHVPQVESFYLSDDTGAFWFIDRNPAGMPAGMEWVHLMKAGDRTVFRHWYYNDRQELFRTEDVDAKGYDPRVRAWYTGAAGAKGLYWANPYPIRETGQFVVTASTKIKTSNGHMAIFAINISLNRLTEFLAGIRIGNSGQAIIVDTGGHVVAGHEMLTLAKKADWDFGRMTLDPQRQLVFERTLAMYHVYGAGPRIVHARGEDYVTIASPLEHGRQRGWILLLNAPEHDFAAFTRVAGRQNLVFSLLIVVLAAILAGFLVRQSRKTERIYRVLQGERAQRRGENQALGDIAAQPDLFDPNREMPILTVRTAELAKARRVSLWRFLGDDDRLLCEDAYDRDEDAHSTGVELSHGDLAPFFDMIRAGELVATADAANDDRFKVFQRLYMRGFGSNAVVIVPINARGRVMGMVALEDAELGRSSGYLAGLIGGIAAVRFVAAGTAQEHDDRPAARIAPGEPVDVHFEEGFLLAPHGDPNEVMPPGRYPMVSIATISFGDATSQGPQNDFDLLPLVQEIAAQVQDIAREHRLYSVQIIGHRLYLVGGIGKEPDRGAVLRLADAVLAIREACLIKLADADVISSFRIGLDVGNAIGATLGHDPGLFNLWGDALQKSELLAESLSDAGTIQVSEAAYILLRDAYLFRPRGLFYLPRSGVTRSYIMAGRR</sequence>
<proteinExistence type="predicted"/>
<protein>
    <submittedName>
        <fullName evidence="6">Uncharacterized protein</fullName>
    </submittedName>
</protein>
<dbReference type="Pfam" id="PF01590">
    <property type="entry name" value="GAF"/>
    <property type="match status" value="1"/>
</dbReference>